<evidence type="ECO:0000256" key="2">
    <source>
        <dbReference type="SAM" id="Coils"/>
    </source>
</evidence>
<dbReference type="InterPro" id="IPR042567">
    <property type="entry name" value="SPIN/Ssty_sf"/>
</dbReference>
<name>A0ABY7G722_MYAAR</name>
<keyword evidence="2" id="KW-0175">Coiled coil</keyword>
<feature type="coiled-coil region" evidence="2">
    <location>
        <begin position="62"/>
        <end position="131"/>
    </location>
</feature>
<protein>
    <submittedName>
        <fullName evidence="3">Uncharacterized protein</fullName>
    </submittedName>
</protein>
<dbReference type="PANTHER" id="PTHR11046">
    <property type="entry name" value="OLIGORIBONUCLEASE, MITOCHONDRIAL"/>
    <property type="match status" value="1"/>
</dbReference>
<dbReference type="PANTHER" id="PTHR11046:SF25">
    <property type="match status" value="1"/>
</dbReference>
<dbReference type="Gene3D" id="2.80.10.70">
    <property type="entry name" value="Spindlin/Ssty"/>
    <property type="match status" value="1"/>
</dbReference>
<evidence type="ECO:0000313" key="3">
    <source>
        <dbReference type="EMBL" id="WAR29164.1"/>
    </source>
</evidence>
<dbReference type="Proteomes" id="UP001164746">
    <property type="component" value="Chromosome 16"/>
</dbReference>
<reference evidence="3" key="1">
    <citation type="submission" date="2022-11" db="EMBL/GenBank/DDBJ databases">
        <title>Centuries of genome instability and evolution in soft-shell clam transmissible cancer (bioRxiv).</title>
        <authorList>
            <person name="Hart S.F.M."/>
            <person name="Yonemitsu M.A."/>
            <person name="Giersch R.M."/>
            <person name="Beal B.F."/>
            <person name="Arriagada G."/>
            <person name="Davis B.W."/>
            <person name="Ostrander E.A."/>
            <person name="Goff S.P."/>
            <person name="Metzger M.J."/>
        </authorList>
    </citation>
    <scope>NUCLEOTIDE SEQUENCE</scope>
    <source>
        <strain evidence="3">MELC-2E11</strain>
        <tissue evidence="3">Siphon/mantle</tissue>
    </source>
</reference>
<gene>
    <name evidence="3" type="ORF">MAR_002732</name>
</gene>
<keyword evidence="1" id="KW-0378">Hydrolase</keyword>
<proteinExistence type="predicted"/>
<dbReference type="InterPro" id="IPR022894">
    <property type="entry name" value="Oligoribonuclease"/>
</dbReference>
<dbReference type="EMBL" id="CP111027">
    <property type="protein sequence ID" value="WAR29164.1"/>
    <property type="molecule type" value="Genomic_DNA"/>
</dbReference>
<sequence length="870" mass="100797">MKGRALSEHCKELSSENETLKGRVHENELKLKAKAIRSESKNVLKLRIKRLMSEKKVINKSSNVLRQRLKSKNSELMRLRSRLVYSEKCVNKKIEAMDSLKQQMEERRVEYETLLEENNGLKKSFEAERQENDWLRDCIQTNETGEISLFDKDKGTYTPRLQKCVYQLLEHHVSAAQMSDVIQSVFSLAGKQADRLPSASTVLNMNIQRLAIAQKQLAEVGREKKHTSLYTDETSKFGTKVGGYHIRDSDGSFYTLGMRELTTKSGKDTLQVLKEILTDIDEVANDIDNQTSKEILTNITSTMSDSASTEVNFNELLEDFRSTILPFTIENYDNLDDAGRASLNKLFNFFCGLHSLIHFAETSNVSMLKVENELFEGESPIEDKSMIKPSEAGTSRLIRTACKAFARGADEKSGCHIQFVTYVQDFLKEKKQRALKLVPYRGNRFNILFHNAAQVYMLHRHMTTFLEGYSLNRLTKSVLHDLKQPVYIAGCKALGLMCVLVCTPFWNILEDKSISMMDMNVHYLNFITALKDAIENVDQFMAGKIRPFPTQVKENEVFEVLVEASEFDENCMAMLNVILPAVCRYIQRKFEDFLPGGKYAETSPELKQKTASVEKHNKHCERVFAYYDQLLRFKPNISTLATESYVMFTLNKTAQWLEGKSKDQTRQIVEEARGRVKEIRKKFKRRSESIRKKQMEKINEQRRANELTAARKLKEQEKYTNDIVYHGLWQSESQIDEHLASYNTIPRKIEALKCQLRFRKNILKQKYEDSSVFNFSKDKVSFKVEELTSNLKTLVQHSYLLEDKVEKTAETQLLNKKRVRHKFFGRWGANLINVPGYPEYFNIVYDEDRSTVYTYKLLNDYKEGTLEIIV</sequence>
<keyword evidence="4" id="KW-1185">Reference proteome</keyword>
<evidence type="ECO:0000256" key="1">
    <source>
        <dbReference type="ARBA" id="ARBA00022722"/>
    </source>
</evidence>
<evidence type="ECO:0000313" key="4">
    <source>
        <dbReference type="Proteomes" id="UP001164746"/>
    </source>
</evidence>
<accession>A0ABY7G722</accession>
<organism evidence="3 4">
    <name type="scientific">Mya arenaria</name>
    <name type="common">Soft-shell clam</name>
    <dbReference type="NCBI Taxonomy" id="6604"/>
    <lineage>
        <taxon>Eukaryota</taxon>
        <taxon>Metazoa</taxon>
        <taxon>Spiralia</taxon>
        <taxon>Lophotrochozoa</taxon>
        <taxon>Mollusca</taxon>
        <taxon>Bivalvia</taxon>
        <taxon>Autobranchia</taxon>
        <taxon>Heteroconchia</taxon>
        <taxon>Euheterodonta</taxon>
        <taxon>Imparidentia</taxon>
        <taxon>Neoheterodontei</taxon>
        <taxon>Myida</taxon>
        <taxon>Myoidea</taxon>
        <taxon>Myidae</taxon>
        <taxon>Mya</taxon>
    </lineage>
</organism>
<keyword evidence="1" id="KW-0540">Nuclease</keyword>